<accession>A0A848IYF4</accession>
<reference evidence="2 3" key="1">
    <citation type="submission" date="2020-04" db="EMBL/GenBank/DDBJ databases">
        <title>Flammeovirgaceae bacterium KN852 isolated from deep sea.</title>
        <authorList>
            <person name="Zhang D.-C."/>
        </authorList>
    </citation>
    <scope>NUCLEOTIDE SEQUENCE [LARGE SCALE GENOMIC DNA]</scope>
    <source>
        <strain evidence="2 3">KN852</strain>
    </source>
</reference>
<keyword evidence="3" id="KW-1185">Reference proteome</keyword>
<feature type="domain" description="SiaC family regulatory phosphoprotein" evidence="1">
    <location>
        <begin position="8"/>
        <end position="126"/>
    </location>
</feature>
<dbReference type="EMBL" id="JABBNU010000007">
    <property type="protein sequence ID" value="NMM49307.1"/>
    <property type="molecule type" value="Genomic_DNA"/>
</dbReference>
<evidence type="ECO:0000259" key="1">
    <source>
        <dbReference type="Pfam" id="PF09345"/>
    </source>
</evidence>
<sequence>MNNLQLNITPSQRTPSVDYKVEDDRISISGRLIPENAIEFFHPLFEWADQFFNNQDKKRLEININLDYFNTSSSKCLIEFFRKMEICQNNGKSINVNWIYDKQDESMFETAEDFMNVIDLPFELKPI</sequence>
<name>A0A848IYF4_9BACT</name>
<comment type="caution">
    <text evidence="2">The sequence shown here is derived from an EMBL/GenBank/DDBJ whole genome shotgun (WGS) entry which is preliminary data.</text>
</comment>
<dbReference type="AlphaFoldDB" id="A0A848IYF4"/>
<dbReference type="Proteomes" id="UP000559010">
    <property type="component" value="Unassembled WGS sequence"/>
</dbReference>
<evidence type="ECO:0000313" key="2">
    <source>
        <dbReference type="EMBL" id="NMM49307.1"/>
    </source>
</evidence>
<dbReference type="RefSeq" id="WP_169682297.1">
    <property type="nucleotide sequence ID" value="NZ_JABBNU010000007.1"/>
</dbReference>
<organism evidence="2 3">
    <name type="scientific">Marinigracilibium pacificum</name>
    <dbReference type="NCBI Taxonomy" id="2729599"/>
    <lineage>
        <taxon>Bacteria</taxon>
        <taxon>Pseudomonadati</taxon>
        <taxon>Bacteroidota</taxon>
        <taxon>Cytophagia</taxon>
        <taxon>Cytophagales</taxon>
        <taxon>Flammeovirgaceae</taxon>
        <taxon>Marinigracilibium</taxon>
    </lineage>
</organism>
<gene>
    <name evidence="2" type="ORF">HH304_12925</name>
</gene>
<proteinExistence type="predicted"/>
<protein>
    <submittedName>
        <fullName evidence="2">DUF1987 domain-containing protein</fullName>
    </submittedName>
</protein>
<evidence type="ECO:0000313" key="3">
    <source>
        <dbReference type="Proteomes" id="UP000559010"/>
    </source>
</evidence>
<dbReference type="Pfam" id="PF09345">
    <property type="entry name" value="SiaC"/>
    <property type="match status" value="1"/>
</dbReference>
<dbReference type="InterPro" id="IPR018530">
    <property type="entry name" value="SiaC"/>
</dbReference>